<dbReference type="Pfam" id="PF21110">
    <property type="entry name" value="GlxA"/>
    <property type="match status" value="1"/>
</dbReference>
<feature type="domain" description="GlxA-like beta barrel" evidence="2">
    <location>
        <begin position="1"/>
        <end position="45"/>
    </location>
</feature>
<reference evidence="3 4" key="1">
    <citation type="submission" date="2020-10" db="EMBL/GenBank/DDBJ databases">
        <title>Sequencing the genomes of 1000 actinobacteria strains.</title>
        <authorList>
            <person name="Klenk H.-P."/>
        </authorList>
    </citation>
    <scope>NUCLEOTIDE SEQUENCE [LARGE SCALE GENOMIC DNA]</scope>
    <source>
        <strain evidence="3 4">DSM 41803</strain>
    </source>
</reference>
<sequence length="95" mass="9915">MIVHNEDPDRTVTLPAGTQFTGKQNHKTFVSKDPVSVKPAKKIFVVGGYREGPPAGRGTGSCATMPTARSAWPADASASSTSNDSMTPLADVTNP</sequence>
<evidence type="ECO:0000313" key="3">
    <source>
        <dbReference type="EMBL" id="MBE1594223.1"/>
    </source>
</evidence>
<gene>
    <name evidence="3" type="ORF">H4687_000352</name>
</gene>
<dbReference type="InterPro" id="IPR049305">
    <property type="entry name" value="GlxA-like_b-barrel"/>
</dbReference>
<feature type="compositionally biased region" description="Low complexity" evidence="1">
    <location>
        <begin position="74"/>
        <end position="85"/>
    </location>
</feature>
<evidence type="ECO:0000256" key="1">
    <source>
        <dbReference type="SAM" id="MobiDB-lite"/>
    </source>
</evidence>
<evidence type="ECO:0000313" key="4">
    <source>
        <dbReference type="Proteomes" id="UP000629287"/>
    </source>
</evidence>
<proteinExistence type="predicted"/>
<dbReference type="Proteomes" id="UP000629287">
    <property type="component" value="Unassembled WGS sequence"/>
</dbReference>
<evidence type="ECO:0000259" key="2">
    <source>
        <dbReference type="Pfam" id="PF21110"/>
    </source>
</evidence>
<comment type="caution">
    <text evidence="3">The sequence shown here is derived from an EMBL/GenBank/DDBJ whole genome shotgun (WGS) entry which is preliminary data.</text>
</comment>
<organism evidence="3 4">
    <name type="scientific">Streptomyces stelliscabiei</name>
    <dbReference type="NCBI Taxonomy" id="146820"/>
    <lineage>
        <taxon>Bacteria</taxon>
        <taxon>Bacillati</taxon>
        <taxon>Actinomycetota</taxon>
        <taxon>Actinomycetes</taxon>
        <taxon>Kitasatosporales</taxon>
        <taxon>Streptomycetaceae</taxon>
        <taxon>Streptomyces</taxon>
    </lineage>
</organism>
<accession>A0A8I0NVB4</accession>
<keyword evidence="4" id="KW-1185">Reference proteome</keyword>
<dbReference type="EMBL" id="JADBGF010000001">
    <property type="protein sequence ID" value="MBE1594223.1"/>
    <property type="molecule type" value="Genomic_DNA"/>
</dbReference>
<protein>
    <recommendedName>
        <fullName evidence="2">GlxA-like beta barrel domain-containing protein</fullName>
    </recommendedName>
</protein>
<name>A0A8I0NVB4_9ACTN</name>
<dbReference type="AlphaFoldDB" id="A0A8I0NVB4"/>
<feature type="region of interest" description="Disordered" evidence="1">
    <location>
        <begin position="48"/>
        <end position="95"/>
    </location>
</feature>